<sequence length="184" mass="21016">MMRVAENDGDDDDVRKTGVDEGDEDDDSGDPNVNDMDVVDNDVDGWEWSAREMVKLLREGRLLCCREVEYAAEIVGLNLEEGVCHFREFKDFIYSARTSQAVALSSRQNYPLHLTSLQQWHRPDSGPSEMGDARVLLEDWRACERNMAQRNRETLPAGRIRPPHEVSSLVHATRSARWKPSKQS</sequence>
<feature type="region of interest" description="Disordered" evidence="1">
    <location>
        <begin position="1"/>
        <end position="39"/>
    </location>
</feature>
<evidence type="ECO:0000256" key="1">
    <source>
        <dbReference type="SAM" id="MobiDB-lite"/>
    </source>
</evidence>
<name>A0A074Z3E9_OPIVI</name>
<gene>
    <name evidence="2" type="ORF">T265_10166</name>
</gene>
<dbReference type="EMBL" id="KL596959">
    <property type="protein sequence ID" value="KER21543.1"/>
    <property type="molecule type" value="Genomic_DNA"/>
</dbReference>
<evidence type="ECO:0000313" key="2">
    <source>
        <dbReference type="EMBL" id="KER21543.1"/>
    </source>
</evidence>
<dbReference type="KEGG" id="ovi:T265_10166"/>
<dbReference type="AlphaFoldDB" id="A0A074Z3E9"/>
<dbReference type="GeneID" id="20324334"/>
<keyword evidence="3" id="KW-1185">Reference proteome</keyword>
<reference evidence="2 3" key="1">
    <citation type="submission" date="2013-11" db="EMBL/GenBank/DDBJ databases">
        <title>Opisthorchis viverrini - life in the bile duct.</title>
        <authorList>
            <person name="Young N.D."/>
            <person name="Nagarajan N."/>
            <person name="Lin S.J."/>
            <person name="Korhonen P.K."/>
            <person name="Jex A.R."/>
            <person name="Hall R.S."/>
            <person name="Safavi-Hemami H."/>
            <person name="Kaewkong W."/>
            <person name="Bertrand D."/>
            <person name="Gao S."/>
            <person name="Seet Q."/>
            <person name="Wongkham S."/>
            <person name="Teh B.T."/>
            <person name="Wongkham C."/>
            <person name="Intapan P.M."/>
            <person name="Maleewong W."/>
            <person name="Yang X."/>
            <person name="Hu M."/>
            <person name="Wang Z."/>
            <person name="Hofmann A."/>
            <person name="Sternberg P.W."/>
            <person name="Tan P."/>
            <person name="Wang J."/>
            <person name="Gasser R.B."/>
        </authorList>
    </citation>
    <scope>NUCLEOTIDE SEQUENCE [LARGE SCALE GENOMIC DNA]</scope>
</reference>
<dbReference type="Proteomes" id="UP000054324">
    <property type="component" value="Unassembled WGS sequence"/>
</dbReference>
<evidence type="ECO:0000313" key="3">
    <source>
        <dbReference type="Proteomes" id="UP000054324"/>
    </source>
</evidence>
<proteinExistence type="predicted"/>
<dbReference type="CTD" id="20324334"/>
<feature type="compositionally biased region" description="Acidic residues" evidence="1">
    <location>
        <begin position="20"/>
        <end position="29"/>
    </location>
</feature>
<protein>
    <submittedName>
        <fullName evidence="2">Uncharacterized protein</fullName>
    </submittedName>
</protein>
<accession>A0A074Z3E9</accession>
<dbReference type="RefSeq" id="XP_009174720.1">
    <property type="nucleotide sequence ID" value="XM_009176456.1"/>
</dbReference>
<organism evidence="2 3">
    <name type="scientific">Opisthorchis viverrini</name>
    <name type="common">Southeast Asian liver fluke</name>
    <dbReference type="NCBI Taxonomy" id="6198"/>
    <lineage>
        <taxon>Eukaryota</taxon>
        <taxon>Metazoa</taxon>
        <taxon>Spiralia</taxon>
        <taxon>Lophotrochozoa</taxon>
        <taxon>Platyhelminthes</taxon>
        <taxon>Trematoda</taxon>
        <taxon>Digenea</taxon>
        <taxon>Opisthorchiida</taxon>
        <taxon>Opisthorchiata</taxon>
        <taxon>Opisthorchiidae</taxon>
        <taxon>Opisthorchis</taxon>
    </lineage>
</organism>